<name>A0ABP8VL94_9MICO</name>
<organism evidence="2 3">
    <name type="scientific">Frondihabitans cladoniiphilus</name>
    <dbReference type="NCBI Taxonomy" id="715785"/>
    <lineage>
        <taxon>Bacteria</taxon>
        <taxon>Bacillati</taxon>
        <taxon>Actinomycetota</taxon>
        <taxon>Actinomycetes</taxon>
        <taxon>Micrococcales</taxon>
        <taxon>Microbacteriaceae</taxon>
        <taxon>Frondihabitans</taxon>
    </lineage>
</organism>
<comment type="caution">
    <text evidence="2">The sequence shown here is derived from an EMBL/GenBank/DDBJ whole genome shotgun (WGS) entry which is preliminary data.</text>
</comment>
<keyword evidence="3" id="KW-1185">Reference proteome</keyword>
<evidence type="ECO:0000313" key="3">
    <source>
        <dbReference type="Proteomes" id="UP001501295"/>
    </source>
</evidence>
<protein>
    <recommendedName>
        <fullName evidence="4">Transcriptional regulator, AbiEi antitoxin, Type IV TA system</fullName>
    </recommendedName>
</protein>
<evidence type="ECO:0008006" key="4">
    <source>
        <dbReference type="Google" id="ProtNLM"/>
    </source>
</evidence>
<dbReference type="EMBL" id="BAABLM010000001">
    <property type="protein sequence ID" value="GAA4665030.1"/>
    <property type="molecule type" value="Genomic_DNA"/>
</dbReference>
<dbReference type="Proteomes" id="UP001501295">
    <property type="component" value="Unassembled WGS sequence"/>
</dbReference>
<reference evidence="3" key="1">
    <citation type="journal article" date="2019" name="Int. J. Syst. Evol. Microbiol.">
        <title>The Global Catalogue of Microorganisms (GCM) 10K type strain sequencing project: providing services to taxonomists for standard genome sequencing and annotation.</title>
        <authorList>
            <consortium name="The Broad Institute Genomics Platform"/>
            <consortium name="The Broad Institute Genome Sequencing Center for Infectious Disease"/>
            <person name="Wu L."/>
            <person name="Ma J."/>
        </authorList>
    </citation>
    <scope>NUCLEOTIDE SEQUENCE [LARGE SCALE GENOMIC DNA]</scope>
    <source>
        <strain evidence="3">JCM 18956</strain>
    </source>
</reference>
<proteinExistence type="predicted"/>
<accession>A0ABP8VL94</accession>
<dbReference type="RefSeq" id="WP_345372341.1">
    <property type="nucleotide sequence ID" value="NZ_BAABLM010000001.1"/>
</dbReference>
<feature type="compositionally biased region" description="Pro residues" evidence="1">
    <location>
        <begin position="1"/>
        <end position="12"/>
    </location>
</feature>
<evidence type="ECO:0000256" key="1">
    <source>
        <dbReference type="SAM" id="MobiDB-lite"/>
    </source>
</evidence>
<gene>
    <name evidence="2" type="ORF">GCM10025780_02720</name>
</gene>
<feature type="region of interest" description="Disordered" evidence="1">
    <location>
        <begin position="1"/>
        <end position="20"/>
    </location>
</feature>
<sequence>MPPLHEPLPQPFAPGDFVSTGRDDRGLRRLAERGLLVRVVRGAYVPSETWQAFSPRQRYLTLVQASLSRLDGALTASHWSAAAVWGFPVPKSWPKVVETIDERRESSSRTSRIIRRPGTIDPGDLVDWHGVRVTSPARTATDLALTYGFDDGVLVMDFALHSALGEHERLREEIKVQIEAQIEQRPHLRRARAARAAVDFADPLAESPLETISRITIARQRFPAPTLQETLADDAGTIGRPDCCWREYGLLGEVDGDLKYTDPAFMGGRSAAQVVRNEKTRQRRFENLPWVRRVVRWGAREARDPQALSSILSAAGLPRLPAREALVLPGRRTA</sequence>
<evidence type="ECO:0000313" key="2">
    <source>
        <dbReference type="EMBL" id="GAA4665030.1"/>
    </source>
</evidence>